<dbReference type="EMBL" id="LR797389">
    <property type="protein sequence ID" value="CAB4213034.1"/>
    <property type="molecule type" value="Genomic_DNA"/>
</dbReference>
<sequence>MTFEAFDKNGKRNPNLISFDNAVSYLEQEFKGFDENWYVINAFRCMFEQEKNGDSFEDCVETVMIEQK</sequence>
<dbReference type="EMBL" id="LR796424">
    <property type="protein sequence ID" value="CAB4144631.1"/>
    <property type="molecule type" value="Genomic_DNA"/>
</dbReference>
<proteinExistence type="predicted"/>
<name>A0A6J5SGH4_9CAUD</name>
<accession>A0A6J5SGH4</accession>
<dbReference type="EMBL" id="LR797029">
    <property type="protein sequence ID" value="CAB4183122.1"/>
    <property type="molecule type" value="Genomic_DNA"/>
</dbReference>
<gene>
    <name evidence="2" type="ORF">UFOVP1089_39</name>
    <name evidence="3" type="ORF">UFOVP1443_58</name>
    <name evidence="1" type="ORF">UFOVP459_46</name>
</gene>
<protein>
    <submittedName>
        <fullName evidence="3">Uncharacterized protein</fullName>
    </submittedName>
</protein>
<evidence type="ECO:0000313" key="2">
    <source>
        <dbReference type="EMBL" id="CAB4183122.1"/>
    </source>
</evidence>
<evidence type="ECO:0000313" key="1">
    <source>
        <dbReference type="EMBL" id="CAB4144631.1"/>
    </source>
</evidence>
<reference evidence="3" key="1">
    <citation type="submission" date="2020-05" db="EMBL/GenBank/DDBJ databases">
        <authorList>
            <person name="Chiriac C."/>
            <person name="Salcher M."/>
            <person name="Ghai R."/>
            <person name="Kavagutti S V."/>
        </authorList>
    </citation>
    <scope>NUCLEOTIDE SEQUENCE</scope>
</reference>
<organism evidence="3">
    <name type="scientific">uncultured Caudovirales phage</name>
    <dbReference type="NCBI Taxonomy" id="2100421"/>
    <lineage>
        <taxon>Viruses</taxon>
        <taxon>Duplodnaviria</taxon>
        <taxon>Heunggongvirae</taxon>
        <taxon>Uroviricota</taxon>
        <taxon>Caudoviricetes</taxon>
        <taxon>Peduoviridae</taxon>
        <taxon>Maltschvirus</taxon>
        <taxon>Maltschvirus maltsch</taxon>
    </lineage>
</organism>
<evidence type="ECO:0000313" key="3">
    <source>
        <dbReference type="EMBL" id="CAB4213034.1"/>
    </source>
</evidence>